<accession>A0ABW3ZG08</accession>
<keyword evidence="4 6" id="KW-1133">Transmembrane helix</keyword>
<dbReference type="Gene3D" id="1.10.3730.20">
    <property type="match status" value="1"/>
</dbReference>
<dbReference type="RefSeq" id="WP_386801738.1">
    <property type="nucleotide sequence ID" value="NZ_JBHTMU010000005.1"/>
</dbReference>
<dbReference type="SUPFAM" id="SSF103481">
    <property type="entry name" value="Multidrug resistance efflux transporter EmrE"/>
    <property type="match status" value="2"/>
</dbReference>
<gene>
    <name evidence="8" type="ORF">ACFQ4E_04495</name>
</gene>
<evidence type="ECO:0000256" key="1">
    <source>
        <dbReference type="ARBA" id="ARBA00004141"/>
    </source>
</evidence>
<evidence type="ECO:0000256" key="5">
    <source>
        <dbReference type="ARBA" id="ARBA00023136"/>
    </source>
</evidence>
<dbReference type="InterPro" id="IPR037185">
    <property type="entry name" value="EmrE-like"/>
</dbReference>
<comment type="similarity">
    <text evidence="2">Belongs to the drug/metabolite transporter (DMT) superfamily. 10 TMS drug/metabolite exporter (DME) (TC 2.A.7.3) family.</text>
</comment>
<keyword evidence="5 6" id="KW-0472">Membrane</keyword>
<dbReference type="EMBL" id="JBHTMU010000005">
    <property type="protein sequence ID" value="MFD1341672.1"/>
    <property type="molecule type" value="Genomic_DNA"/>
</dbReference>
<keyword evidence="9" id="KW-1185">Reference proteome</keyword>
<dbReference type="Pfam" id="PF00892">
    <property type="entry name" value="EamA"/>
    <property type="match status" value="1"/>
</dbReference>
<feature type="transmembrane region" description="Helical" evidence="6">
    <location>
        <begin position="123"/>
        <end position="140"/>
    </location>
</feature>
<comment type="caution">
    <text evidence="8">The sequence shown here is derived from an EMBL/GenBank/DDBJ whole genome shotgun (WGS) entry which is preliminary data.</text>
</comment>
<dbReference type="InterPro" id="IPR000620">
    <property type="entry name" value="EamA_dom"/>
</dbReference>
<evidence type="ECO:0000259" key="7">
    <source>
        <dbReference type="Pfam" id="PF00892"/>
    </source>
</evidence>
<dbReference type="Proteomes" id="UP001597135">
    <property type="component" value="Unassembled WGS sequence"/>
</dbReference>
<feature type="transmembrane region" description="Helical" evidence="6">
    <location>
        <begin position="100"/>
        <end position="118"/>
    </location>
</feature>
<feature type="transmembrane region" description="Helical" evidence="6">
    <location>
        <begin position="178"/>
        <end position="201"/>
    </location>
</feature>
<comment type="subcellular location">
    <subcellularLocation>
        <location evidence="1">Membrane</location>
        <topology evidence="1">Multi-pass membrane protein</topology>
    </subcellularLocation>
</comment>
<feature type="transmembrane region" description="Helical" evidence="6">
    <location>
        <begin position="230"/>
        <end position="251"/>
    </location>
</feature>
<feature type="transmembrane region" description="Helical" evidence="6">
    <location>
        <begin position="77"/>
        <end position="94"/>
    </location>
</feature>
<dbReference type="PANTHER" id="PTHR22911:SF6">
    <property type="entry name" value="SOLUTE CARRIER FAMILY 35 MEMBER G1"/>
    <property type="match status" value="1"/>
</dbReference>
<evidence type="ECO:0000313" key="9">
    <source>
        <dbReference type="Proteomes" id="UP001597135"/>
    </source>
</evidence>
<evidence type="ECO:0000256" key="2">
    <source>
        <dbReference type="ARBA" id="ARBA00009853"/>
    </source>
</evidence>
<feature type="transmembrane region" description="Helical" evidence="6">
    <location>
        <begin position="284"/>
        <end position="302"/>
    </location>
</feature>
<protein>
    <submittedName>
        <fullName evidence="8">DMT family transporter</fullName>
    </submittedName>
</protein>
<feature type="domain" description="EamA" evidence="7">
    <location>
        <begin position="9"/>
        <end position="140"/>
    </location>
</feature>
<sequence>MHRADRPALGILLILLGVTAISINDMLIKSLSDAYPLHEIVAIRSVLGLIVTLTLLRWDGGIGALRTRTPGLHLMRGLLIVAANMTFYAAVAVLPLAQATALFFVAPLFITLLSIPLLGERVGAIRLAAVALGFLGVLVMESPENSGAGAAILVLPILAALLYALTQVMTRKLGLTTTAAALAVYIQATFILVSLGVYLVAGDGRFAEDVQSDSLVFLLRAWSVPPSSDWPVLVGLGLLSGLVGYCLAASYRLADASVIAPFEYVGLPLAVLWGWLVFGEWPTLSTWAGCALITAAGLVVFLRERQPRPGTRARLFRR</sequence>
<evidence type="ECO:0000256" key="3">
    <source>
        <dbReference type="ARBA" id="ARBA00022692"/>
    </source>
</evidence>
<feature type="transmembrane region" description="Helical" evidence="6">
    <location>
        <begin position="258"/>
        <end position="278"/>
    </location>
</feature>
<name>A0ABW3ZG08_9RHOB</name>
<organism evidence="8 9">
    <name type="scientific">Litorisediminicola beolgyonensis</name>
    <dbReference type="NCBI Taxonomy" id="1173614"/>
    <lineage>
        <taxon>Bacteria</taxon>
        <taxon>Pseudomonadati</taxon>
        <taxon>Pseudomonadota</taxon>
        <taxon>Alphaproteobacteria</taxon>
        <taxon>Rhodobacterales</taxon>
        <taxon>Paracoccaceae</taxon>
        <taxon>Litorisediminicola</taxon>
    </lineage>
</organism>
<feature type="transmembrane region" description="Helical" evidence="6">
    <location>
        <begin position="36"/>
        <end position="56"/>
    </location>
</feature>
<dbReference type="PANTHER" id="PTHR22911">
    <property type="entry name" value="ACYL-MALONYL CONDENSING ENZYME-RELATED"/>
    <property type="match status" value="1"/>
</dbReference>
<proteinExistence type="inferred from homology"/>
<feature type="transmembrane region" description="Helical" evidence="6">
    <location>
        <begin position="146"/>
        <end position="166"/>
    </location>
</feature>
<evidence type="ECO:0000313" key="8">
    <source>
        <dbReference type="EMBL" id="MFD1341672.1"/>
    </source>
</evidence>
<reference evidence="9" key="1">
    <citation type="journal article" date="2019" name="Int. J. Syst. Evol. Microbiol.">
        <title>The Global Catalogue of Microorganisms (GCM) 10K type strain sequencing project: providing services to taxonomists for standard genome sequencing and annotation.</title>
        <authorList>
            <consortium name="The Broad Institute Genomics Platform"/>
            <consortium name="The Broad Institute Genome Sequencing Center for Infectious Disease"/>
            <person name="Wu L."/>
            <person name="Ma J."/>
        </authorList>
    </citation>
    <scope>NUCLEOTIDE SEQUENCE [LARGE SCALE GENOMIC DNA]</scope>
    <source>
        <strain evidence="9">CCUG 62953</strain>
    </source>
</reference>
<keyword evidence="3 6" id="KW-0812">Transmembrane</keyword>
<evidence type="ECO:0000256" key="4">
    <source>
        <dbReference type="ARBA" id="ARBA00022989"/>
    </source>
</evidence>
<evidence type="ECO:0000256" key="6">
    <source>
        <dbReference type="SAM" id="Phobius"/>
    </source>
</evidence>